<evidence type="ECO:0000313" key="1">
    <source>
        <dbReference type="EMBL" id="QJA60215.1"/>
    </source>
</evidence>
<dbReference type="NCBIfam" id="TIGR04387">
    <property type="entry name" value="capsid_maj_N4"/>
    <property type="match status" value="1"/>
</dbReference>
<reference evidence="1" key="1">
    <citation type="submission" date="2020-03" db="EMBL/GenBank/DDBJ databases">
        <title>The deep terrestrial virosphere.</title>
        <authorList>
            <person name="Holmfeldt K."/>
            <person name="Nilsson E."/>
            <person name="Simone D."/>
            <person name="Lopez-Fernandez M."/>
            <person name="Wu X."/>
            <person name="de Brujin I."/>
            <person name="Lundin D."/>
            <person name="Andersson A."/>
            <person name="Bertilsson S."/>
            <person name="Dopson M."/>
        </authorList>
    </citation>
    <scope>NUCLEOTIDE SEQUENCE</scope>
    <source>
        <strain evidence="2">MM415A00437</strain>
        <strain evidence="1">MM415B01161</strain>
    </source>
</reference>
<name>A0A6M3ISV1_9ZZZZ</name>
<sequence>MALTLTNSSLRPELWRKQLFADVRDNLFMEKFMGSTEQAMIQELEDLKKEAGSNVSFGLGTKLSGDGVTGDGELEGNEEVMTDYDEDLAIDQLRHAVRLKGRMDEKKSAYNMRTSAKARLSDWWAERLDKEILDKLCGKTTSTFSNTPTAAAATRAIYAGAAGAIASVTSTMKMDTKVLDAAKEMAKTASPKIKPMRIGGKEYYVAILHIYDVTALKQDPVYNQSVRDARERGKENPIFTGAISEYNGIIIHEHEYVYRTNDGSASAYVARNVLCGQQAGVFAWGAPVSWVEKSFDYGNSWGISCGAIFGSIKPIFNSVDYGVVTMFTASAAATTA</sequence>
<dbReference type="Pfam" id="PF13252">
    <property type="entry name" value="Phage_capsid_3"/>
    <property type="match status" value="1"/>
</dbReference>
<accession>A0A6M3ISV1</accession>
<dbReference type="AlphaFoldDB" id="A0A6M3ISV1"/>
<dbReference type="EMBL" id="MT141400">
    <property type="protein sequence ID" value="QJA60215.1"/>
    <property type="molecule type" value="Genomic_DNA"/>
</dbReference>
<evidence type="ECO:0000313" key="2">
    <source>
        <dbReference type="EMBL" id="QJA82175.1"/>
    </source>
</evidence>
<organism evidence="1">
    <name type="scientific">viral metagenome</name>
    <dbReference type="NCBI Taxonomy" id="1070528"/>
    <lineage>
        <taxon>unclassified sequences</taxon>
        <taxon>metagenomes</taxon>
        <taxon>organismal metagenomes</taxon>
    </lineage>
</organism>
<proteinExistence type="predicted"/>
<protein>
    <submittedName>
        <fullName evidence="1">Putative major capsid protein</fullName>
    </submittedName>
</protein>
<dbReference type="InterPro" id="IPR025267">
    <property type="entry name" value="ORF017-like"/>
</dbReference>
<gene>
    <name evidence="2" type="ORF">MM415A00437_0022</name>
    <name evidence="1" type="ORF">MM415B01161_0015</name>
</gene>
<dbReference type="EMBL" id="MT142481">
    <property type="protein sequence ID" value="QJA82175.1"/>
    <property type="molecule type" value="Genomic_DNA"/>
</dbReference>